<dbReference type="Proteomes" id="UP001341840">
    <property type="component" value="Unassembled WGS sequence"/>
</dbReference>
<evidence type="ECO:0000313" key="1">
    <source>
        <dbReference type="EMBL" id="MED6198120.1"/>
    </source>
</evidence>
<keyword evidence="2" id="KW-1185">Reference proteome</keyword>
<proteinExistence type="predicted"/>
<name>A0ABU6XJ77_9FABA</name>
<gene>
    <name evidence="1" type="ORF">PIB30_062973</name>
</gene>
<sequence>MVSGLSLQKSSSGSDSFSLSLAWLAAALSSSTSSHAATHSPLAGSSEHVSCAFFILSATFSDILSGAVLTGLTLTNRPDPVMPAGNLTTWRLRGDSDDVALKTTNLGVDRLRPEIVAMLLLLLLLLQSFPSWSLFCSC</sequence>
<reference evidence="1 2" key="1">
    <citation type="journal article" date="2023" name="Plants (Basel)">
        <title>Bridging the Gap: Combining Genomics and Transcriptomics Approaches to Understand Stylosanthes scabra, an Orphan Legume from the Brazilian Caatinga.</title>
        <authorList>
            <person name="Ferreira-Neto J.R.C."/>
            <person name="da Silva M.D."/>
            <person name="Binneck E."/>
            <person name="de Melo N.F."/>
            <person name="da Silva R.H."/>
            <person name="de Melo A.L.T.M."/>
            <person name="Pandolfi V."/>
            <person name="Bustamante F.O."/>
            <person name="Brasileiro-Vidal A.C."/>
            <person name="Benko-Iseppon A.M."/>
        </authorList>
    </citation>
    <scope>NUCLEOTIDE SEQUENCE [LARGE SCALE GENOMIC DNA]</scope>
    <source>
        <tissue evidence="1">Leaves</tissue>
    </source>
</reference>
<dbReference type="EMBL" id="JASCZI010212041">
    <property type="protein sequence ID" value="MED6198120.1"/>
    <property type="molecule type" value="Genomic_DNA"/>
</dbReference>
<protein>
    <recommendedName>
        <fullName evidence="3">Secreted protein</fullName>
    </recommendedName>
</protein>
<organism evidence="1 2">
    <name type="scientific">Stylosanthes scabra</name>
    <dbReference type="NCBI Taxonomy" id="79078"/>
    <lineage>
        <taxon>Eukaryota</taxon>
        <taxon>Viridiplantae</taxon>
        <taxon>Streptophyta</taxon>
        <taxon>Embryophyta</taxon>
        <taxon>Tracheophyta</taxon>
        <taxon>Spermatophyta</taxon>
        <taxon>Magnoliopsida</taxon>
        <taxon>eudicotyledons</taxon>
        <taxon>Gunneridae</taxon>
        <taxon>Pentapetalae</taxon>
        <taxon>rosids</taxon>
        <taxon>fabids</taxon>
        <taxon>Fabales</taxon>
        <taxon>Fabaceae</taxon>
        <taxon>Papilionoideae</taxon>
        <taxon>50 kb inversion clade</taxon>
        <taxon>dalbergioids sensu lato</taxon>
        <taxon>Dalbergieae</taxon>
        <taxon>Pterocarpus clade</taxon>
        <taxon>Stylosanthes</taxon>
    </lineage>
</organism>
<comment type="caution">
    <text evidence="1">The sequence shown here is derived from an EMBL/GenBank/DDBJ whole genome shotgun (WGS) entry which is preliminary data.</text>
</comment>
<evidence type="ECO:0008006" key="3">
    <source>
        <dbReference type="Google" id="ProtNLM"/>
    </source>
</evidence>
<evidence type="ECO:0000313" key="2">
    <source>
        <dbReference type="Proteomes" id="UP001341840"/>
    </source>
</evidence>
<accession>A0ABU6XJ77</accession>